<evidence type="ECO:0000256" key="2">
    <source>
        <dbReference type="ARBA" id="ARBA00002904"/>
    </source>
</evidence>
<dbReference type="EC" id="4.2.1.1" evidence="5 10"/>
<keyword evidence="8 10" id="KW-0456">Lyase</keyword>
<dbReference type="Gene3D" id="3.10.200.10">
    <property type="entry name" value="Alpha carbonic anhydrase"/>
    <property type="match status" value="1"/>
</dbReference>
<dbReference type="PROSITE" id="PS00162">
    <property type="entry name" value="ALPHA_CA_1"/>
    <property type="match status" value="1"/>
</dbReference>
<gene>
    <name evidence="12" type="ORF">DEO72_LG9g464</name>
</gene>
<evidence type="ECO:0000256" key="5">
    <source>
        <dbReference type="ARBA" id="ARBA00012925"/>
    </source>
</evidence>
<dbReference type="InterPro" id="IPR041891">
    <property type="entry name" value="Alpha_CA_prokaryot-like"/>
</dbReference>
<evidence type="ECO:0000313" key="13">
    <source>
        <dbReference type="Proteomes" id="UP000501690"/>
    </source>
</evidence>
<feature type="domain" description="Alpha-carbonic anhydrase" evidence="11">
    <location>
        <begin position="37"/>
        <end position="274"/>
    </location>
</feature>
<evidence type="ECO:0000256" key="1">
    <source>
        <dbReference type="ARBA" id="ARBA00001947"/>
    </source>
</evidence>
<dbReference type="CDD" id="cd03124">
    <property type="entry name" value="alpha_CA_prokaryotic_like"/>
    <property type="match status" value="1"/>
</dbReference>
<feature type="chain" id="PRO_5025075941" description="Carbonic anhydrase" evidence="10">
    <location>
        <begin position="31"/>
        <end position="279"/>
    </location>
</feature>
<proteinExistence type="inferred from homology"/>
<dbReference type="AlphaFoldDB" id="A0A4D6MXT3"/>
<feature type="signal peptide" evidence="10">
    <location>
        <begin position="1"/>
        <end position="30"/>
    </location>
</feature>
<comment type="similarity">
    <text evidence="10">Belongs to the alpha-carbonic anhydrase family.</text>
</comment>
<evidence type="ECO:0000259" key="11">
    <source>
        <dbReference type="PROSITE" id="PS51144"/>
    </source>
</evidence>
<evidence type="ECO:0000256" key="6">
    <source>
        <dbReference type="ARBA" id="ARBA00022723"/>
    </source>
</evidence>
<comment type="subcellular location">
    <subcellularLocation>
        <location evidence="3">Plastid</location>
        <location evidence="3">Chloroplast stroma</location>
    </subcellularLocation>
</comment>
<sequence>MNHRMRCRVFVPNLIILVIILLHSTTWTRAQEVEDESEFDYIRGSEKGPSHWGELKKEWETCKTGKMQSPIDLSSHRVRVVPNLGQLKKHYKPQNATVKNRGHDIELKWGEDAGSININGSEFFLRQCHWHSPSEHTINGRRYDLELHMVHERKSENGKVNIAVVGLLFKIGRPDPILTKLSKIIESMVDNEVEKKIGVFDPSEIKLGGKKYYRYIGSLTVPPCTEGVIWTINKKIRSVSRAQVNLLREAVHDHAAQNSRPVQALNKRGIQLYGPKRKE</sequence>
<protein>
    <recommendedName>
        <fullName evidence="5 10">Carbonic anhydrase</fullName>
        <ecNumber evidence="5 10">4.2.1.1</ecNumber>
    </recommendedName>
</protein>
<accession>A0A4D6MXT3</accession>
<dbReference type="GO" id="GO:0004089">
    <property type="term" value="F:carbonate dehydratase activity"/>
    <property type="evidence" value="ECO:0007669"/>
    <property type="project" value="UniProtKB-UniRule"/>
</dbReference>
<evidence type="ECO:0000256" key="4">
    <source>
        <dbReference type="ARBA" id="ARBA00006365"/>
    </source>
</evidence>
<evidence type="ECO:0000256" key="7">
    <source>
        <dbReference type="ARBA" id="ARBA00022833"/>
    </source>
</evidence>
<evidence type="ECO:0000256" key="3">
    <source>
        <dbReference type="ARBA" id="ARBA00004470"/>
    </source>
</evidence>
<evidence type="ECO:0000313" key="12">
    <source>
        <dbReference type="EMBL" id="QCE05461.1"/>
    </source>
</evidence>
<dbReference type="OrthoDB" id="429145at2759"/>
<dbReference type="Pfam" id="PF00194">
    <property type="entry name" value="Carb_anhydrase"/>
    <property type="match status" value="1"/>
</dbReference>
<organism evidence="12 13">
    <name type="scientific">Vigna unguiculata</name>
    <name type="common">Cowpea</name>
    <dbReference type="NCBI Taxonomy" id="3917"/>
    <lineage>
        <taxon>Eukaryota</taxon>
        <taxon>Viridiplantae</taxon>
        <taxon>Streptophyta</taxon>
        <taxon>Embryophyta</taxon>
        <taxon>Tracheophyta</taxon>
        <taxon>Spermatophyta</taxon>
        <taxon>Magnoliopsida</taxon>
        <taxon>eudicotyledons</taxon>
        <taxon>Gunneridae</taxon>
        <taxon>Pentapetalae</taxon>
        <taxon>rosids</taxon>
        <taxon>fabids</taxon>
        <taxon>Fabales</taxon>
        <taxon>Fabaceae</taxon>
        <taxon>Papilionoideae</taxon>
        <taxon>50 kb inversion clade</taxon>
        <taxon>NPAAA clade</taxon>
        <taxon>indigoferoid/millettioid clade</taxon>
        <taxon>Phaseoleae</taxon>
        <taxon>Vigna</taxon>
    </lineage>
</organism>
<evidence type="ECO:0000256" key="10">
    <source>
        <dbReference type="RuleBase" id="RU367011"/>
    </source>
</evidence>
<dbReference type="InterPro" id="IPR036398">
    <property type="entry name" value="CA_dom_sf"/>
</dbReference>
<dbReference type="Proteomes" id="UP000501690">
    <property type="component" value="Linkage Group LG9"/>
</dbReference>
<dbReference type="InterPro" id="IPR023561">
    <property type="entry name" value="Carbonic_anhydrase_a-class"/>
</dbReference>
<dbReference type="EMBL" id="CP039353">
    <property type="protein sequence ID" value="QCE05461.1"/>
    <property type="molecule type" value="Genomic_DNA"/>
</dbReference>
<evidence type="ECO:0000256" key="8">
    <source>
        <dbReference type="ARBA" id="ARBA00023239"/>
    </source>
</evidence>
<dbReference type="Gramene" id="Vigun07g076800.1.v1.2">
    <property type="protein sequence ID" value="Vigun07g076800.1.v1.2"/>
    <property type="gene ID" value="Vigun07g076800.v1.2"/>
</dbReference>
<dbReference type="PANTHER" id="PTHR18952">
    <property type="entry name" value="CARBONIC ANHYDRASE"/>
    <property type="match status" value="1"/>
</dbReference>
<dbReference type="GO" id="GO:0009570">
    <property type="term" value="C:chloroplast stroma"/>
    <property type="evidence" value="ECO:0007669"/>
    <property type="project" value="UniProtKB-SubCell"/>
</dbReference>
<dbReference type="InterPro" id="IPR001148">
    <property type="entry name" value="CA_dom"/>
</dbReference>
<comment type="similarity">
    <text evidence="4">Belongs to the alpha-class carbonic anhydrase family.</text>
</comment>
<comment type="function">
    <text evidence="2 10">Reversible hydration of carbon dioxide.</text>
</comment>
<name>A0A4D6MXT3_VIGUN</name>
<dbReference type="SMART" id="SM01057">
    <property type="entry name" value="Carb_anhydrase"/>
    <property type="match status" value="1"/>
</dbReference>
<keyword evidence="10" id="KW-0732">Signal</keyword>
<reference evidence="12 13" key="1">
    <citation type="submission" date="2019-04" db="EMBL/GenBank/DDBJ databases">
        <title>An improved genome assembly and genetic linkage map for asparagus bean, Vigna unguiculata ssp. sesquipedialis.</title>
        <authorList>
            <person name="Xia Q."/>
            <person name="Zhang R."/>
            <person name="Dong Y."/>
        </authorList>
    </citation>
    <scope>NUCLEOTIDE SEQUENCE [LARGE SCALE GENOMIC DNA]</scope>
    <source>
        <tissue evidence="12">Leaf</tissue>
    </source>
</reference>
<dbReference type="GO" id="GO:0008270">
    <property type="term" value="F:zinc ion binding"/>
    <property type="evidence" value="ECO:0007669"/>
    <property type="project" value="UniProtKB-UniRule"/>
</dbReference>
<dbReference type="GO" id="GO:0006730">
    <property type="term" value="P:one-carbon metabolic process"/>
    <property type="evidence" value="ECO:0007669"/>
    <property type="project" value="TreeGrafter"/>
</dbReference>
<evidence type="ECO:0000256" key="9">
    <source>
        <dbReference type="ARBA" id="ARBA00048348"/>
    </source>
</evidence>
<keyword evidence="13" id="KW-1185">Reference proteome</keyword>
<keyword evidence="6 10" id="KW-0479">Metal-binding</keyword>
<comment type="catalytic activity">
    <reaction evidence="9 10">
        <text>hydrogencarbonate + H(+) = CO2 + H2O</text>
        <dbReference type="Rhea" id="RHEA:10748"/>
        <dbReference type="ChEBI" id="CHEBI:15377"/>
        <dbReference type="ChEBI" id="CHEBI:15378"/>
        <dbReference type="ChEBI" id="CHEBI:16526"/>
        <dbReference type="ChEBI" id="CHEBI:17544"/>
        <dbReference type="EC" id="4.2.1.1"/>
    </reaction>
</comment>
<dbReference type="SUPFAM" id="SSF51069">
    <property type="entry name" value="Carbonic anhydrase"/>
    <property type="match status" value="1"/>
</dbReference>
<keyword evidence="7 10" id="KW-0862">Zinc</keyword>
<comment type="cofactor">
    <cofactor evidence="1 10">
        <name>Zn(2+)</name>
        <dbReference type="ChEBI" id="CHEBI:29105"/>
    </cofactor>
</comment>
<dbReference type="PANTHER" id="PTHR18952:SF201">
    <property type="entry name" value="CARBONIC ANHYDRASE"/>
    <property type="match status" value="1"/>
</dbReference>
<dbReference type="PROSITE" id="PS51144">
    <property type="entry name" value="ALPHA_CA_2"/>
    <property type="match status" value="1"/>
</dbReference>
<dbReference type="InterPro" id="IPR018338">
    <property type="entry name" value="Carbonic_anhydrase_a-class_CS"/>
</dbReference>